<dbReference type="SUPFAM" id="SSF55620">
    <property type="entry name" value="Tetrahydrobiopterin biosynthesis enzymes-like"/>
    <property type="match status" value="1"/>
</dbReference>
<keyword evidence="12" id="KW-1185">Reference proteome</keyword>
<dbReference type="Gene3D" id="2.60.120.260">
    <property type="entry name" value="Galactose-binding domain-like"/>
    <property type="match status" value="1"/>
</dbReference>
<evidence type="ECO:0000256" key="9">
    <source>
        <dbReference type="ARBA" id="ARBA00023239"/>
    </source>
</evidence>
<dbReference type="UniPathway" id="UPA00849">
    <property type="reaction ID" value="UER00819"/>
</dbReference>
<sequence>MIEAQPLINKDTKLRVSTVLNRDTKSYGKQFLSDGKEETCWNSDQGESQWIIVNFNKPVAIKKIEFKFQGGFCASHAQLEYTKQGDDDKKFLKLMDFYPQDINSDQVFEVNEEYETSDTYKFNFVKMTDFFGRLTVYNFQVYDMSKIVYLTRVESFSAAHTLNNKNLSVEENKKIFSKCNNCHGHNYKVEITVMGTVDPITGMVINITILKKFIQEILDQLDHKNLDEDVEYFKNVVSTTENLCIFIWNSLEERLAKEEG</sequence>
<proteinExistence type="inferred from homology"/>
<evidence type="ECO:0000259" key="10">
    <source>
        <dbReference type="PROSITE" id="PS50022"/>
    </source>
</evidence>
<evidence type="ECO:0000256" key="8">
    <source>
        <dbReference type="ARBA" id="ARBA00023007"/>
    </source>
</evidence>
<dbReference type="InterPro" id="IPR007115">
    <property type="entry name" value="6-PTP_synth/QueD"/>
</dbReference>
<evidence type="ECO:0000256" key="3">
    <source>
        <dbReference type="ARBA" id="ARBA00009164"/>
    </source>
</evidence>
<evidence type="ECO:0000256" key="4">
    <source>
        <dbReference type="ARBA" id="ARBA00013100"/>
    </source>
</evidence>
<dbReference type="GO" id="GO:0005739">
    <property type="term" value="C:mitochondrion"/>
    <property type="evidence" value="ECO:0007669"/>
    <property type="project" value="TreeGrafter"/>
</dbReference>
<keyword evidence="6" id="KW-0479">Metal-binding</keyword>
<evidence type="ECO:0000256" key="1">
    <source>
        <dbReference type="ARBA" id="ARBA00001947"/>
    </source>
</evidence>
<organism evidence="11 12">
    <name type="scientific">Brachionus calyciflorus</name>
    <dbReference type="NCBI Taxonomy" id="104777"/>
    <lineage>
        <taxon>Eukaryota</taxon>
        <taxon>Metazoa</taxon>
        <taxon>Spiralia</taxon>
        <taxon>Gnathifera</taxon>
        <taxon>Rotifera</taxon>
        <taxon>Eurotatoria</taxon>
        <taxon>Monogononta</taxon>
        <taxon>Pseudotrocha</taxon>
        <taxon>Ploima</taxon>
        <taxon>Brachionidae</taxon>
        <taxon>Brachionus</taxon>
    </lineage>
</organism>
<accession>A0A814PU55</accession>
<evidence type="ECO:0000256" key="6">
    <source>
        <dbReference type="ARBA" id="ARBA00022723"/>
    </source>
</evidence>
<comment type="pathway">
    <text evidence="2">Cofactor biosynthesis; tetrahydrobiopterin biosynthesis; tetrahydrobiopterin from 7,8-dihydroneopterin triphosphate: step 1/3.</text>
</comment>
<keyword evidence="7" id="KW-0862">Zinc</keyword>
<feature type="domain" description="F5/8 type C" evidence="10">
    <location>
        <begin position="1"/>
        <end position="158"/>
    </location>
</feature>
<dbReference type="GO" id="GO:0006729">
    <property type="term" value="P:tetrahydrobiopterin biosynthetic process"/>
    <property type="evidence" value="ECO:0007669"/>
    <property type="project" value="UniProtKB-UniPathway"/>
</dbReference>
<dbReference type="PANTHER" id="PTHR12589">
    <property type="entry name" value="PYRUVOYL TETRAHYDROBIOPTERIN SYNTHASE"/>
    <property type="match status" value="1"/>
</dbReference>
<dbReference type="SUPFAM" id="SSF49785">
    <property type="entry name" value="Galactose-binding domain-like"/>
    <property type="match status" value="1"/>
</dbReference>
<evidence type="ECO:0000256" key="5">
    <source>
        <dbReference type="ARBA" id="ARBA00015587"/>
    </source>
</evidence>
<dbReference type="PANTHER" id="PTHR12589:SF7">
    <property type="entry name" value="6-PYRUVOYL TETRAHYDROBIOPTERIN SYNTHASE"/>
    <property type="match status" value="1"/>
</dbReference>
<reference evidence="11" key="1">
    <citation type="submission" date="2021-02" db="EMBL/GenBank/DDBJ databases">
        <authorList>
            <person name="Nowell W R."/>
        </authorList>
    </citation>
    <scope>NUCLEOTIDE SEQUENCE</scope>
    <source>
        <strain evidence="11">Ploen Becks lab</strain>
    </source>
</reference>
<dbReference type="Pfam" id="PF00754">
    <property type="entry name" value="F5_F8_type_C"/>
    <property type="match status" value="1"/>
</dbReference>
<feature type="non-terminal residue" evidence="11">
    <location>
        <position position="1"/>
    </location>
</feature>
<dbReference type="FunFam" id="3.30.479.10:FF:000003">
    <property type="entry name" value="6-pyruvoyl tetrahydrobiopterin synthase"/>
    <property type="match status" value="1"/>
</dbReference>
<dbReference type="Gene3D" id="3.30.479.10">
    <property type="entry name" value="6-pyruvoyl tetrahydropterin synthase/QueD"/>
    <property type="match status" value="1"/>
</dbReference>
<evidence type="ECO:0000313" key="12">
    <source>
        <dbReference type="Proteomes" id="UP000663879"/>
    </source>
</evidence>
<dbReference type="AlphaFoldDB" id="A0A814PU55"/>
<dbReference type="Proteomes" id="UP000663879">
    <property type="component" value="Unassembled WGS sequence"/>
</dbReference>
<dbReference type="PROSITE" id="PS00988">
    <property type="entry name" value="PTPS_2"/>
    <property type="match status" value="1"/>
</dbReference>
<dbReference type="PROSITE" id="PS50022">
    <property type="entry name" value="FA58C_3"/>
    <property type="match status" value="1"/>
</dbReference>
<dbReference type="GO" id="GO:0003874">
    <property type="term" value="F:6-pyruvoyltetrahydropterin synthase activity"/>
    <property type="evidence" value="ECO:0007669"/>
    <property type="project" value="UniProtKB-EC"/>
</dbReference>
<dbReference type="OrthoDB" id="14045at2759"/>
<keyword evidence="8" id="KW-0783">Tetrahydrobiopterin biosynthesis</keyword>
<dbReference type="InterPro" id="IPR022469">
    <property type="entry name" value="PTPS_His_AS"/>
</dbReference>
<evidence type="ECO:0000313" key="11">
    <source>
        <dbReference type="EMBL" id="CAF1110863.1"/>
    </source>
</evidence>
<name>A0A814PU55_9BILA</name>
<comment type="caution">
    <text evidence="11">The sequence shown here is derived from an EMBL/GenBank/DDBJ whole genome shotgun (WGS) entry which is preliminary data.</text>
</comment>
<dbReference type="EMBL" id="CAJNOC010008158">
    <property type="protein sequence ID" value="CAF1110863.1"/>
    <property type="molecule type" value="Genomic_DNA"/>
</dbReference>
<comment type="similarity">
    <text evidence="3">Belongs to the PTPS family.</text>
</comment>
<dbReference type="Pfam" id="PF01242">
    <property type="entry name" value="PTPS"/>
    <property type="match status" value="1"/>
</dbReference>
<dbReference type="EC" id="4.2.3.12" evidence="4"/>
<dbReference type="GO" id="GO:0046872">
    <property type="term" value="F:metal ion binding"/>
    <property type="evidence" value="ECO:0007669"/>
    <property type="project" value="UniProtKB-KW"/>
</dbReference>
<dbReference type="InterPro" id="IPR038418">
    <property type="entry name" value="6-PTP_synth/QueD_sf"/>
</dbReference>
<dbReference type="InterPro" id="IPR000421">
    <property type="entry name" value="FA58C"/>
</dbReference>
<evidence type="ECO:0000256" key="2">
    <source>
        <dbReference type="ARBA" id="ARBA00005126"/>
    </source>
</evidence>
<keyword evidence="9" id="KW-0456">Lyase</keyword>
<gene>
    <name evidence="11" type="ORF">OXX778_LOCUS21616</name>
</gene>
<comment type="cofactor">
    <cofactor evidence="1">
        <name>Zn(2+)</name>
        <dbReference type="ChEBI" id="CHEBI:29105"/>
    </cofactor>
</comment>
<protein>
    <recommendedName>
        <fullName evidence="5">6-pyruvoyl tetrahydrobiopterin synthase</fullName>
        <ecNumber evidence="4">4.2.3.12</ecNumber>
    </recommendedName>
</protein>
<dbReference type="InterPro" id="IPR008979">
    <property type="entry name" value="Galactose-bd-like_sf"/>
</dbReference>
<evidence type="ECO:0000256" key="7">
    <source>
        <dbReference type="ARBA" id="ARBA00022833"/>
    </source>
</evidence>